<dbReference type="AlphaFoldDB" id="A0A8T0IA62"/>
<keyword evidence="4" id="KW-0833">Ubl conjugation pathway</keyword>
<dbReference type="PANTHER" id="PTHR13291">
    <property type="entry name" value="JOSEPHIN 1, 2"/>
    <property type="match status" value="1"/>
</dbReference>
<evidence type="ECO:0000259" key="7">
    <source>
        <dbReference type="PROSITE" id="PS50957"/>
    </source>
</evidence>
<dbReference type="GO" id="GO:0006508">
    <property type="term" value="P:proteolysis"/>
    <property type="evidence" value="ECO:0007669"/>
    <property type="project" value="UniProtKB-KW"/>
</dbReference>
<keyword evidence="3" id="KW-0645">Protease</keyword>
<feature type="active site" evidence="6">
    <location>
        <position position="136"/>
    </location>
</feature>
<dbReference type="OrthoDB" id="422700at2759"/>
<dbReference type="InterPro" id="IPR006155">
    <property type="entry name" value="Josephin"/>
</dbReference>
<dbReference type="EC" id="3.4.19.12" evidence="2"/>
<proteinExistence type="predicted"/>
<name>A0A8T0IA62_CERPU</name>
<dbReference type="Proteomes" id="UP000822688">
    <property type="component" value="Chromosome 4"/>
</dbReference>
<comment type="caution">
    <text evidence="8">The sequence shown here is derived from an EMBL/GenBank/DDBJ whole genome shotgun (WGS) entry which is preliminary data.</text>
</comment>
<sequence>MEVNAEETSENFYHERQHFQFCLLHCLNNLLQGKKSFSRKELDSIADGLPTAILRPSVPNPLSLIFKPHRNAVTGNYDANVLMSALNAREKEVVWFDHRKGIEVLLSELAKYGDRLLGMIVNFPTRKLLGIWQGRHWVAVRKLHGMWYNLDSENAAPVCYVNGEEDLRDYLNFVISTKGVVIFVLNGMGTLSGEKS</sequence>
<keyword evidence="5 6" id="KW-0378">Hydrolase</keyword>
<dbReference type="Pfam" id="PF02099">
    <property type="entry name" value="Josephin"/>
    <property type="match status" value="1"/>
</dbReference>
<comment type="catalytic activity">
    <reaction evidence="1">
        <text>Thiol-dependent hydrolysis of ester, thioester, amide, peptide and isopeptide bonds formed by the C-terminal Gly of ubiquitin (a 76-residue protein attached to proteins as an intracellular targeting signal).</text>
        <dbReference type="EC" id="3.4.19.12"/>
    </reaction>
</comment>
<feature type="active site" evidence="6">
    <location>
        <position position="151"/>
    </location>
</feature>
<accession>A0A8T0IA62</accession>
<evidence type="ECO:0000256" key="3">
    <source>
        <dbReference type="ARBA" id="ARBA00022670"/>
    </source>
</evidence>
<dbReference type="InterPro" id="IPR040053">
    <property type="entry name" value="JOSD1/2"/>
</dbReference>
<feature type="active site" evidence="6">
    <location>
        <position position="22"/>
    </location>
</feature>
<dbReference type="PROSITE" id="PS50957">
    <property type="entry name" value="JOSEPHIN"/>
    <property type="match status" value="1"/>
</dbReference>
<reference evidence="8" key="1">
    <citation type="submission" date="2020-06" db="EMBL/GenBank/DDBJ databases">
        <title>WGS assembly of Ceratodon purpureus strain R40.</title>
        <authorList>
            <person name="Carey S.B."/>
            <person name="Jenkins J."/>
            <person name="Shu S."/>
            <person name="Lovell J.T."/>
            <person name="Sreedasyam A."/>
            <person name="Maumus F."/>
            <person name="Tiley G.P."/>
            <person name="Fernandez-Pozo N."/>
            <person name="Barry K."/>
            <person name="Chen C."/>
            <person name="Wang M."/>
            <person name="Lipzen A."/>
            <person name="Daum C."/>
            <person name="Saski C.A."/>
            <person name="Payton A.C."/>
            <person name="Mcbreen J.C."/>
            <person name="Conrad R.E."/>
            <person name="Kollar L.M."/>
            <person name="Olsson S."/>
            <person name="Huttunen S."/>
            <person name="Landis J.B."/>
            <person name="Wickett N.J."/>
            <person name="Johnson M.G."/>
            <person name="Rensing S.A."/>
            <person name="Grimwood J."/>
            <person name="Schmutz J."/>
            <person name="Mcdaniel S.F."/>
        </authorList>
    </citation>
    <scope>NUCLEOTIDE SEQUENCE</scope>
    <source>
        <strain evidence="8">R40</strain>
    </source>
</reference>
<dbReference type="Gene3D" id="3.90.70.40">
    <property type="match status" value="1"/>
</dbReference>
<evidence type="ECO:0000256" key="5">
    <source>
        <dbReference type="ARBA" id="ARBA00022801"/>
    </source>
</evidence>
<protein>
    <recommendedName>
        <fullName evidence="2">ubiquitinyl hydrolase 1</fullName>
        <ecNumber evidence="2">3.4.19.12</ecNumber>
    </recommendedName>
</protein>
<feature type="domain" description="Josephin" evidence="7">
    <location>
        <begin position="9"/>
        <end position="196"/>
    </location>
</feature>
<evidence type="ECO:0000313" key="9">
    <source>
        <dbReference type="Proteomes" id="UP000822688"/>
    </source>
</evidence>
<dbReference type="PANTHER" id="PTHR13291:SF0">
    <property type="entry name" value="JOSEPHIN-LIKE PROTEIN"/>
    <property type="match status" value="1"/>
</dbReference>
<dbReference type="EMBL" id="CM026424">
    <property type="protein sequence ID" value="KAG0579839.1"/>
    <property type="molecule type" value="Genomic_DNA"/>
</dbReference>
<evidence type="ECO:0000256" key="6">
    <source>
        <dbReference type="PROSITE-ProRule" id="PRU00331"/>
    </source>
</evidence>
<gene>
    <name evidence="8" type="ORF">KC19_4G127600</name>
</gene>
<dbReference type="SMART" id="SM01246">
    <property type="entry name" value="Josephin"/>
    <property type="match status" value="1"/>
</dbReference>
<evidence type="ECO:0000313" key="8">
    <source>
        <dbReference type="EMBL" id="KAG0579839.1"/>
    </source>
</evidence>
<keyword evidence="9" id="KW-1185">Reference proteome</keyword>
<evidence type="ECO:0000256" key="1">
    <source>
        <dbReference type="ARBA" id="ARBA00000707"/>
    </source>
</evidence>
<evidence type="ECO:0000256" key="2">
    <source>
        <dbReference type="ARBA" id="ARBA00012759"/>
    </source>
</evidence>
<organism evidence="8 9">
    <name type="scientific">Ceratodon purpureus</name>
    <name type="common">Fire moss</name>
    <name type="synonym">Dicranum purpureum</name>
    <dbReference type="NCBI Taxonomy" id="3225"/>
    <lineage>
        <taxon>Eukaryota</taxon>
        <taxon>Viridiplantae</taxon>
        <taxon>Streptophyta</taxon>
        <taxon>Embryophyta</taxon>
        <taxon>Bryophyta</taxon>
        <taxon>Bryophytina</taxon>
        <taxon>Bryopsida</taxon>
        <taxon>Dicranidae</taxon>
        <taxon>Pseudoditrichales</taxon>
        <taxon>Ditrichaceae</taxon>
        <taxon>Ceratodon</taxon>
    </lineage>
</organism>
<dbReference type="GO" id="GO:0004843">
    <property type="term" value="F:cysteine-type deubiquitinase activity"/>
    <property type="evidence" value="ECO:0007669"/>
    <property type="project" value="UniProtKB-EC"/>
</dbReference>
<dbReference type="GO" id="GO:0016579">
    <property type="term" value="P:protein deubiquitination"/>
    <property type="evidence" value="ECO:0007669"/>
    <property type="project" value="InterPro"/>
</dbReference>
<evidence type="ECO:0000256" key="4">
    <source>
        <dbReference type="ARBA" id="ARBA00022786"/>
    </source>
</evidence>